<dbReference type="eggNOG" id="COG1203">
    <property type="taxonomic scope" value="Bacteria"/>
</dbReference>
<evidence type="ECO:0000313" key="2">
    <source>
        <dbReference type="Proteomes" id="UP000003280"/>
    </source>
</evidence>
<accession>E0NN54</accession>
<sequence>MGKYNLLDEKWIPVILNEKGSIEKVSILELFKNASSYLALGGDTETQKFALLRFLLAIPQTVYSRFGINGDPYEFFEVDEKFMQIEEVEDADSEDYKYELGSTWSDLWKEKKYSKIMFDYLERWRDRFYLFDDKYPFYQVTADVVAEDKINKASPTSISGKTMNRIISESGNKIALFSPKNEFKNNKEILTEDEITRWLITFQGYVGTSDKVMFGKEKYTASKGWIYDIGGIYLEGDNLFETLMLNTILGNRDNFYYKKQKPCWEYSGQEIIDRYLVKNDPDNIAELYTTWSRAIYINPETDVEKPFEMQVVKVPDIDHRDMFLEPMTVYRENKQGPNKDSFTPRKHISNQSMWRSFGNIFLAGSGEDNVQIPGVIRWFSEISEIIGRDKIITINAISMEDDGNATSWMPVGEIHDRLDIHDIIITDGRNDGWNNIVNDVVEETKFAVSVIYRNLLADISDMRRFKGTGFIDENISEMYYIIDQPFRNWISSIDENSSKEEKVFEWRKTVKGLILKSAEEIALKSGSREYKGIIVKRKNEPITENCIKNLAKSYSRFKYFLDKKIKTKEEEYAESK</sequence>
<dbReference type="Gene3D" id="1.10.132.100">
    <property type="match status" value="1"/>
</dbReference>
<evidence type="ECO:0000313" key="1">
    <source>
        <dbReference type="EMBL" id="EFM24727.1"/>
    </source>
</evidence>
<dbReference type="HOGENOM" id="CLU_034285_0_0_9"/>
<proteinExistence type="predicted"/>
<protein>
    <submittedName>
        <fullName evidence="1">CRISPR system CASCADE complex protein CasA</fullName>
    </submittedName>
</protein>
<reference evidence="1 2" key="1">
    <citation type="submission" date="2010-07" db="EMBL/GenBank/DDBJ databases">
        <authorList>
            <person name="Muzny D."/>
            <person name="Qin X."/>
            <person name="Deng J."/>
            <person name="Jiang H."/>
            <person name="Liu Y."/>
            <person name="Qu J."/>
            <person name="Song X.-Z."/>
            <person name="Zhang L."/>
            <person name="Thornton R."/>
            <person name="Coyle M."/>
            <person name="Francisco L."/>
            <person name="Jackson L."/>
            <person name="Javaid M."/>
            <person name="Korchina V."/>
            <person name="Kovar C."/>
            <person name="Mata R."/>
            <person name="Mathew T."/>
            <person name="Ngo R."/>
            <person name="Nguyen L."/>
            <person name="Nguyen N."/>
            <person name="Okwuonu G."/>
            <person name="Ongeri F."/>
            <person name="Pham C."/>
            <person name="Simmons D."/>
            <person name="Wilczek-Boney K."/>
            <person name="Hale W."/>
            <person name="Jakkamsetti A."/>
            <person name="Pham P."/>
            <person name="Ruth R."/>
            <person name="San Lucas F."/>
            <person name="Warren J."/>
            <person name="Zhang J."/>
            <person name="Zhao Z."/>
            <person name="Zhou C."/>
            <person name="Zhu D."/>
            <person name="Lee S."/>
            <person name="Bess C."/>
            <person name="Blankenburg K."/>
            <person name="Forbes L."/>
            <person name="Fu Q."/>
            <person name="Gubbala S."/>
            <person name="Hirani K."/>
            <person name="Jayaseelan J.C."/>
            <person name="Lara F."/>
            <person name="Munidasa M."/>
            <person name="Palculict T."/>
            <person name="Patil S."/>
            <person name="Pu L.-L."/>
            <person name="Saada N."/>
            <person name="Tang L."/>
            <person name="Weissenberger G."/>
            <person name="Zhu Y."/>
            <person name="Hemphill L."/>
            <person name="Shang Y."/>
            <person name="Youmans B."/>
            <person name="Ayvaz T."/>
            <person name="Ross M."/>
            <person name="Santibanez J."/>
            <person name="Aqrawi P."/>
            <person name="Gross S."/>
            <person name="Joshi V."/>
            <person name="Fowler G."/>
            <person name="Nazareth L."/>
            <person name="Reid J."/>
            <person name="Worley K."/>
            <person name="Petrosino J."/>
            <person name="Highlander S."/>
            <person name="Gibbs R."/>
        </authorList>
    </citation>
    <scope>NUCLEOTIDE SEQUENCE [LARGE SCALE GENOMIC DNA]</scope>
    <source>
        <strain evidence="1 2">ATCC BAA-1640</strain>
    </source>
</reference>
<dbReference type="Pfam" id="PF09481">
    <property type="entry name" value="CRISPR_Cse1"/>
    <property type="match status" value="1"/>
</dbReference>
<dbReference type="Proteomes" id="UP000003280">
    <property type="component" value="Unassembled WGS sequence"/>
</dbReference>
<dbReference type="OrthoDB" id="3187690at2"/>
<gene>
    <name evidence="1" type="primary">casA</name>
    <name evidence="1" type="ORF">HMPREF9225_1593</name>
</gene>
<dbReference type="AlphaFoldDB" id="E0NN54"/>
<dbReference type="EMBL" id="AEEH01000048">
    <property type="protein sequence ID" value="EFM24727.1"/>
    <property type="molecule type" value="Genomic_DNA"/>
</dbReference>
<dbReference type="STRING" id="862517.HMPREF9225_1593"/>
<dbReference type="RefSeq" id="WP_008902368.1">
    <property type="nucleotide sequence ID" value="NZ_GL397071.1"/>
</dbReference>
<keyword evidence="2" id="KW-1185">Reference proteome</keyword>
<name>E0NN54_9FIRM</name>
<comment type="caution">
    <text evidence="1">The sequence shown here is derived from an EMBL/GenBank/DDBJ whole genome shotgun (WGS) entry which is preliminary data.</text>
</comment>
<organism evidence="1 2">
    <name type="scientific">Peptoniphilus duerdenii ATCC BAA-1640</name>
    <dbReference type="NCBI Taxonomy" id="862517"/>
    <lineage>
        <taxon>Bacteria</taxon>
        <taxon>Bacillati</taxon>
        <taxon>Bacillota</taxon>
        <taxon>Tissierellia</taxon>
        <taxon>Tissierellales</taxon>
        <taxon>Peptoniphilaceae</taxon>
        <taxon>Peptoniphilus</taxon>
    </lineage>
</organism>
<dbReference type="InterPro" id="IPR013381">
    <property type="entry name" value="CRISPR-assoc_prot_Cse1"/>
</dbReference>